<dbReference type="EMBL" id="JAQQWM010000007">
    <property type="protein sequence ID" value="KAK8057145.1"/>
    <property type="molecule type" value="Genomic_DNA"/>
</dbReference>
<evidence type="ECO:0000313" key="4">
    <source>
        <dbReference type="Proteomes" id="UP001446871"/>
    </source>
</evidence>
<gene>
    <name evidence="3" type="ORF">PG996_011082</name>
</gene>
<organism evidence="3 4">
    <name type="scientific">Apiospora saccharicola</name>
    <dbReference type="NCBI Taxonomy" id="335842"/>
    <lineage>
        <taxon>Eukaryota</taxon>
        <taxon>Fungi</taxon>
        <taxon>Dikarya</taxon>
        <taxon>Ascomycota</taxon>
        <taxon>Pezizomycotina</taxon>
        <taxon>Sordariomycetes</taxon>
        <taxon>Xylariomycetidae</taxon>
        <taxon>Amphisphaeriales</taxon>
        <taxon>Apiosporaceae</taxon>
        <taxon>Apiospora</taxon>
    </lineage>
</organism>
<name>A0ABR1UE15_9PEZI</name>
<dbReference type="InterPro" id="IPR006076">
    <property type="entry name" value="FAD-dep_OxRdtase"/>
</dbReference>
<evidence type="ECO:0000259" key="2">
    <source>
        <dbReference type="Pfam" id="PF01266"/>
    </source>
</evidence>
<proteinExistence type="predicted"/>
<feature type="region of interest" description="Disordered" evidence="1">
    <location>
        <begin position="460"/>
        <end position="480"/>
    </location>
</feature>
<dbReference type="PANTHER" id="PTHR13847">
    <property type="entry name" value="SARCOSINE DEHYDROGENASE-RELATED"/>
    <property type="match status" value="1"/>
</dbReference>
<keyword evidence="4" id="KW-1185">Reference proteome</keyword>
<sequence length="551" mass="59131">MGAIISVVLDQVRSLFSAITLLQDQVKDFQAALARASLSPGLPVPNPSTPYWTQDPPYPELVKHQSAELPSQVDVAIIGSGISGAAVAHSLLALGAKNKNNSSATGNNRFDRIVVLEARDICSGATARNGGHIKATAYDVYPRLAKTMPRDRATALTRFQLKHLDVLVDLCKARGIDAAETRQVETVDLFLDKTSFDKAVRNVEETKANLPEDATRIWQRREAQEKFGTGETVAGAISYKAGAIWAYRFVTAIWHQLLAEFPDALSIETHTPAEAILTDDPRAPRGYPYAIQTPRGTVFARNVVHATNGHASHLVPGLRRKITPARAHIWRSRSPSFVGVVYENGFDYVTQRQPDADADADADNAGNSARHHGQGDLLLGGGFVRSSKQGIDMIGRSSDDGTSLDGLTMAHIAGIFPAVFSPSNWGGGAEFKQAWSGTLGFTGDLIPLVGKLGKSLTGRTAPAPNAVGSSGPEDEKPSGEWIAAGFSGEGMVWAWLTGTALGVIMSGREDEDMAAAPGWPAGRLQDWFPREILVSEQRLRSADLVNLANQS</sequence>
<evidence type="ECO:0000256" key="1">
    <source>
        <dbReference type="SAM" id="MobiDB-lite"/>
    </source>
</evidence>
<feature type="domain" description="FAD dependent oxidoreductase" evidence="2">
    <location>
        <begin position="74"/>
        <end position="500"/>
    </location>
</feature>
<dbReference type="PANTHER" id="PTHR13847:SF213">
    <property type="entry name" value="DEPENDENT OXIDOREDUCTASE, PUTATIVE-RELATED"/>
    <property type="match status" value="1"/>
</dbReference>
<dbReference type="SUPFAM" id="SSF51905">
    <property type="entry name" value="FAD/NAD(P)-binding domain"/>
    <property type="match status" value="1"/>
</dbReference>
<dbReference type="InterPro" id="IPR036188">
    <property type="entry name" value="FAD/NAD-bd_sf"/>
</dbReference>
<reference evidence="3 4" key="1">
    <citation type="submission" date="2023-01" db="EMBL/GenBank/DDBJ databases">
        <title>Analysis of 21 Apiospora genomes using comparative genomics revels a genus with tremendous synthesis potential of carbohydrate active enzymes and secondary metabolites.</title>
        <authorList>
            <person name="Sorensen T."/>
        </authorList>
    </citation>
    <scope>NUCLEOTIDE SEQUENCE [LARGE SCALE GENOMIC DNA]</scope>
    <source>
        <strain evidence="3 4">CBS 83171</strain>
    </source>
</reference>
<dbReference type="Gene3D" id="3.30.9.10">
    <property type="entry name" value="D-Amino Acid Oxidase, subunit A, domain 2"/>
    <property type="match status" value="1"/>
</dbReference>
<dbReference type="Proteomes" id="UP001446871">
    <property type="component" value="Unassembled WGS sequence"/>
</dbReference>
<comment type="caution">
    <text evidence="3">The sequence shown here is derived from an EMBL/GenBank/DDBJ whole genome shotgun (WGS) entry which is preliminary data.</text>
</comment>
<dbReference type="Gene3D" id="3.50.50.60">
    <property type="entry name" value="FAD/NAD(P)-binding domain"/>
    <property type="match status" value="1"/>
</dbReference>
<accession>A0ABR1UE15</accession>
<evidence type="ECO:0000313" key="3">
    <source>
        <dbReference type="EMBL" id="KAK8057145.1"/>
    </source>
</evidence>
<protein>
    <recommendedName>
        <fullName evidence="2">FAD dependent oxidoreductase domain-containing protein</fullName>
    </recommendedName>
</protein>
<dbReference type="Pfam" id="PF01266">
    <property type="entry name" value="DAO"/>
    <property type="match status" value="1"/>
</dbReference>